<dbReference type="EMBL" id="QJRG01000047">
    <property type="protein sequence ID" value="RWU21100.1"/>
    <property type="molecule type" value="Genomic_DNA"/>
</dbReference>
<proteinExistence type="predicted"/>
<dbReference type="AlphaFoldDB" id="A0A443ZPU5"/>
<organism evidence="1 2">
    <name type="scientific">Pseudomonas alkylphenolica</name>
    <dbReference type="NCBI Taxonomy" id="237609"/>
    <lineage>
        <taxon>Bacteria</taxon>
        <taxon>Pseudomonadati</taxon>
        <taxon>Pseudomonadota</taxon>
        <taxon>Gammaproteobacteria</taxon>
        <taxon>Pseudomonadales</taxon>
        <taxon>Pseudomonadaceae</taxon>
        <taxon>Pseudomonas</taxon>
    </lineage>
</organism>
<dbReference type="InterPro" id="IPR019650">
    <property type="entry name" value="DUF2513"/>
</dbReference>
<dbReference type="OrthoDB" id="7031126at2"/>
<sequence length="103" mass="11628">MKRDNKLVFDVLAFIESTDTTYGPTLSEVLQAICSQRGVREGGDAEEVLIDRIIYHLDILETGNLVTQSADDMCDNDPEQIYYQLTWTGHDQLDALRMAGGFR</sequence>
<protein>
    <recommendedName>
        <fullName evidence="3">DUF2513 domain-containing protein</fullName>
    </recommendedName>
</protein>
<evidence type="ECO:0000313" key="1">
    <source>
        <dbReference type="EMBL" id="RWU21100.1"/>
    </source>
</evidence>
<evidence type="ECO:0008006" key="3">
    <source>
        <dbReference type="Google" id="ProtNLM"/>
    </source>
</evidence>
<reference evidence="1 2" key="1">
    <citation type="submission" date="2018-06" db="EMBL/GenBank/DDBJ databases">
        <title>Bacteria isolated from soil of Wuhan.</title>
        <authorList>
            <person name="Wei X."/>
            <person name="Chunhua H."/>
        </authorList>
    </citation>
    <scope>NUCLEOTIDE SEQUENCE [LARGE SCALE GENOMIC DNA]</scope>
    <source>
        <strain evidence="2">xwS2</strain>
    </source>
</reference>
<comment type="caution">
    <text evidence="1">The sequence shown here is derived from an EMBL/GenBank/DDBJ whole genome shotgun (WGS) entry which is preliminary data.</text>
</comment>
<dbReference type="RefSeq" id="WP_128324704.1">
    <property type="nucleotide sequence ID" value="NZ_QJRG01000047.1"/>
</dbReference>
<evidence type="ECO:0000313" key="2">
    <source>
        <dbReference type="Proteomes" id="UP000288983"/>
    </source>
</evidence>
<name>A0A443ZPU5_9PSED</name>
<gene>
    <name evidence="1" type="ORF">DM813_18015</name>
</gene>
<dbReference type="Proteomes" id="UP000288983">
    <property type="component" value="Unassembled WGS sequence"/>
</dbReference>
<dbReference type="Pfam" id="PF10711">
    <property type="entry name" value="DUF2513"/>
    <property type="match status" value="1"/>
</dbReference>
<accession>A0A443ZPU5</accession>